<evidence type="ECO:0000256" key="4">
    <source>
        <dbReference type="ARBA" id="ARBA00022692"/>
    </source>
</evidence>
<feature type="signal peptide" evidence="14">
    <location>
        <begin position="1"/>
        <end position="22"/>
    </location>
</feature>
<keyword evidence="3" id="KW-0433">Leucine-rich repeat</keyword>
<dbReference type="InterPro" id="IPR000372">
    <property type="entry name" value="LRRNT"/>
</dbReference>
<dbReference type="CDD" id="cd05763">
    <property type="entry name" value="IgI_LRIG1-like"/>
    <property type="match status" value="1"/>
</dbReference>
<keyword evidence="17" id="KW-1185">Reference proteome</keyword>
<keyword evidence="8 13" id="KW-0472">Membrane</keyword>
<evidence type="ECO:0000313" key="17">
    <source>
        <dbReference type="Proteomes" id="UP000261560"/>
    </source>
</evidence>
<dbReference type="Pfam" id="PF13855">
    <property type="entry name" value="LRR_8"/>
    <property type="match status" value="4"/>
</dbReference>
<feature type="region of interest" description="Disordered" evidence="12">
    <location>
        <begin position="1024"/>
        <end position="1064"/>
    </location>
</feature>
<dbReference type="InterPro" id="IPR050467">
    <property type="entry name" value="LRFN"/>
</dbReference>
<feature type="domain" description="Ig-like" evidence="15">
    <location>
        <begin position="460"/>
        <end position="556"/>
    </location>
</feature>
<keyword evidence="6" id="KW-0677">Repeat</keyword>
<evidence type="ECO:0000256" key="3">
    <source>
        <dbReference type="ARBA" id="ARBA00022614"/>
    </source>
</evidence>
<dbReference type="Pfam" id="PF07679">
    <property type="entry name" value="I-set"/>
    <property type="match status" value="2"/>
</dbReference>
<evidence type="ECO:0000313" key="16">
    <source>
        <dbReference type="Ensembl" id="ENSOMEP00000028294.1"/>
    </source>
</evidence>
<dbReference type="InterPro" id="IPR001611">
    <property type="entry name" value="Leu-rich_rpt"/>
</dbReference>
<evidence type="ECO:0000256" key="8">
    <source>
        <dbReference type="ARBA" id="ARBA00023136"/>
    </source>
</evidence>
<keyword evidence="7 13" id="KW-1133">Transmembrane helix</keyword>
<evidence type="ECO:0000256" key="5">
    <source>
        <dbReference type="ARBA" id="ARBA00022729"/>
    </source>
</evidence>
<dbReference type="SMART" id="SM00408">
    <property type="entry name" value="IGc2"/>
    <property type="match status" value="3"/>
</dbReference>
<organism evidence="16 17">
    <name type="scientific">Oryzias melastigma</name>
    <name type="common">Marine medaka</name>
    <dbReference type="NCBI Taxonomy" id="30732"/>
    <lineage>
        <taxon>Eukaryota</taxon>
        <taxon>Metazoa</taxon>
        <taxon>Chordata</taxon>
        <taxon>Craniata</taxon>
        <taxon>Vertebrata</taxon>
        <taxon>Euteleostomi</taxon>
        <taxon>Actinopterygii</taxon>
        <taxon>Neopterygii</taxon>
        <taxon>Teleostei</taxon>
        <taxon>Neoteleostei</taxon>
        <taxon>Acanthomorphata</taxon>
        <taxon>Ovalentaria</taxon>
        <taxon>Atherinomorphae</taxon>
        <taxon>Beloniformes</taxon>
        <taxon>Adrianichthyidae</taxon>
        <taxon>Oryziinae</taxon>
        <taxon>Oryzias</taxon>
    </lineage>
</organism>
<dbReference type="SMART" id="SM00082">
    <property type="entry name" value="LRRCT"/>
    <property type="match status" value="1"/>
</dbReference>
<evidence type="ECO:0000256" key="11">
    <source>
        <dbReference type="ARBA" id="ARBA00023319"/>
    </source>
</evidence>
<protein>
    <submittedName>
        <fullName evidence="16">Leucine-rich repeats and immunoglobulin-like domains 2</fullName>
    </submittedName>
</protein>
<dbReference type="InterPro" id="IPR000483">
    <property type="entry name" value="Cys-rich_flank_reg_C"/>
</dbReference>
<feature type="compositionally biased region" description="Polar residues" evidence="12">
    <location>
        <begin position="999"/>
        <end position="1013"/>
    </location>
</feature>
<evidence type="ECO:0000256" key="6">
    <source>
        <dbReference type="ARBA" id="ARBA00022737"/>
    </source>
</evidence>
<feature type="compositionally biased region" description="Basic and acidic residues" evidence="12">
    <location>
        <begin position="1046"/>
        <end position="1064"/>
    </location>
</feature>
<dbReference type="PROSITE" id="PS51450">
    <property type="entry name" value="LRR"/>
    <property type="match status" value="3"/>
</dbReference>
<dbReference type="PANTHER" id="PTHR45842:SF23">
    <property type="entry name" value="LEUCINE-RICH REPEATS AND IMMUNOGLOBULIN-LIKE DOMAINS PROTEIN 2-RELATED"/>
    <property type="match status" value="1"/>
</dbReference>
<dbReference type="RefSeq" id="XP_024126085.1">
    <property type="nucleotide sequence ID" value="XM_024270317.2"/>
</dbReference>
<keyword evidence="5 14" id="KW-0732">Signal</keyword>
<dbReference type="PANTHER" id="PTHR45842">
    <property type="entry name" value="SYNAPTIC ADHESION-LIKE MOLECULE SALM"/>
    <property type="match status" value="1"/>
</dbReference>
<evidence type="ECO:0000256" key="9">
    <source>
        <dbReference type="ARBA" id="ARBA00023157"/>
    </source>
</evidence>
<dbReference type="GeneID" id="112145206"/>
<dbReference type="InterPro" id="IPR013098">
    <property type="entry name" value="Ig_I-set"/>
</dbReference>
<sequence>MAEGWPIPQAFVVMMLCVSAWAGYSSCPAPCSCSKGQDDLDIMDCNRKKLLTPPQDVPERTTQVTMNHNELTVFPYLGEASSNITSLSLVHNKIMEVSMYLLQPYVSLESLDLTSNSISELRVGSFPSIQLKYLNLTNNKISVLEPGCFENISSSLLVLRLNRNRLAVLPSKVFRLPQLQILEMKRNRIKFVDSLTFKGMDSLRSLKMQRNGISKLMDGAFFGLTNIEELELEHNNLTEIDKGWLYGLRMLRVLQISHNAVGVIRPDAWEFCQKLEQLDLSYNHLTRLEDTAFVGLGLLESLYLGENSISHLGEGVFGGLTNLRTLDIHNNEISWAIEDSIGLFEGMKKLNNLVLQQNKIKSITEKAFEGLKELEYLDLSKNGIMSLHPQAFSHLKLKGFVLNTSSLLCDCHMQWLGPWLSESQFLQSVSAVCAHPANLLGRNVLSISPEEFVCDDFPKPHIQTHPETAVVLRGSNVTLRCIASSSSDSPMTTAWRKDGEVLYDAEVQNYARYQEGELIYTAVLHLLNVNFTDEGRYQCVVSNHFGSNYSNRAKLTVNEMPSFLKTPMDLTIRTGTMARLECAAEGHPSPQIAWQKDGGTDFPAARERRMHVMPDDDIFFIANVKTEDMGVYSCTAQNAAGSLSANATLTVLETPSFVRPLEDRTVARGETAVLQCIAGGSPTPRLNWTKDDGPLVLTERHFFAAANQLLIIVDAGPADAGKYTCIMSNTLGTERGHIYLSVLPSANCETGAGYDPDGWTTVGIVVIVVVCCVVGTSLVWVIVIYHMRRKTEDYSITNTDEMNLPADIPSYLSSQGTLSEPQEGYSSSEAGSHQQLMPPLSNGYIHKGTDGVCYGDVSGELEPEGNGMLHCRVGSLFSGRNSFHPGEAHEGLVGIPAGGPGSVVICSDCYDNANIYTRTREYCPYAYVGEDDPLGRATPGLKESLGEHAQQEDATLKGLISNRDSSVFLGSNDKVLGGHTPSHHYLNDFLSRSFWTEGENPSSKLQPGGSSLPVTVHRTHSVTSAADGAAEQTEATASHFPSFCTQDHRSASNRTNPDEHPTQT</sequence>
<reference evidence="16" key="2">
    <citation type="submission" date="2025-09" db="UniProtKB">
        <authorList>
            <consortium name="Ensembl"/>
        </authorList>
    </citation>
    <scope>IDENTIFICATION</scope>
</reference>
<dbReference type="FunFam" id="3.80.10.10:FF:001164">
    <property type="entry name" value="GH01279p"/>
    <property type="match status" value="1"/>
</dbReference>
<evidence type="ECO:0000256" key="14">
    <source>
        <dbReference type="SAM" id="SignalP"/>
    </source>
</evidence>
<dbReference type="FunFam" id="3.80.10.10:FF:000023">
    <property type="entry name" value="Leucine rich repeats and immunoglobulin like domains 3"/>
    <property type="match status" value="1"/>
</dbReference>
<dbReference type="InterPro" id="IPR003591">
    <property type="entry name" value="Leu-rich_rpt_typical-subtyp"/>
</dbReference>
<dbReference type="OrthoDB" id="5917255at2759"/>
<dbReference type="InterPro" id="IPR003598">
    <property type="entry name" value="Ig_sub2"/>
</dbReference>
<dbReference type="Proteomes" id="UP000261560">
    <property type="component" value="Unplaced"/>
</dbReference>
<evidence type="ECO:0000259" key="15">
    <source>
        <dbReference type="PROSITE" id="PS50835"/>
    </source>
</evidence>
<evidence type="ECO:0000256" key="13">
    <source>
        <dbReference type="SAM" id="Phobius"/>
    </source>
</evidence>
<dbReference type="PROSITE" id="PS50835">
    <property type="entry name" value="IG_LIKE"/>
    <property type="match status" value="3"/>
</dbReference>
<dbReference type="STRING" id="30732.ENSOMEP00000028294"/>
<dbReference type="SMART" id="SM00369">
    <property type="entry name" value="LRR_TYP"/>
    <property type="match status" value="12"/>
</dbReference>
<evidence type="ECO:0000256" key="2">
    <source>
        <dbReference type="ARBA" id="ARBA00022475"/>
    </source>
</evidence>
<dbReference type="InterPro" id="IPR036179">
    <property type="entry name" value="Ig-like_dom_sf"/>
</dbReference>
<dbReference type="FunFam" id="2.60.40.10:FF:000161">
    <property type="entry name" value="Leucine rich repeats and immunoglobulin like domains 2"/>
    <property type="match status" value="1"/>
</dbReference>
<feature type="region of interest" description="Disordered" evidence="12">
    <location>
        <begin position="996"/>
        <end position="1015"/>
    </location>
</feature>
<dbReference type="InterPro" id="IPR013783">
    <property type="entry name" value="Ig-like_fold"/>
</dbReference>
<evidence type="ECO:0000256" key="1">
    <source>
        <dbReference type="ARBA" id="ARBA00004251"/>
    </source>
</evidence>
<dbReference type="Gene3D" id="2.60.40.10">
    <property type="entry name" value="Immunoglobulins"/>
    <property type="match status" value="3"/>
</dbReference>
<feature type="region of interest" description="Disordered" evidence="12">
    <location>
        <begin position="813"/>
        <end position="832"/>
    </location>
</feature>
<keyword evidence="4 13" id="KW-0812">Transmembrane</keyword>
<evidence type="ECO:0000256" key="10">
    <source>
        <dbReference type="ARBA" id="ARBA00023180"/>
    </source>
</evidence>
<keyword evidence="9" id="KW-1015">Disulfide bond</keyword>
<keyword evidence="2" id="KW-1003">Cell membrane</keyword>
<dbReference type="Gene3D" id="3.80.10.10">
    <property type="entry name" value="Ribonuclease Inhibitor"/>
    <property type="match status" value="4"/>
</dbReference>
<dbReference type="SMART" id="SM00409">
    <property type="entry name" value="IG"/>
    <property type="match status" value="3"/>
</dbReference>
<dbReference type="PaxDb" id="30732-ENSOMEP00000028294"/>
<feature type="domain" description="Ig-like" evidence="15">
    <location>
        <begin position="655"/>
        <end position="741"/>
    </location>
</feature>
<dbReference type="InterPro" id="IPR007110">
    <property type="entry name" value="Ig-like_dom"/>
</dbReference>
<dbReference type="SUPFAM" id="SSF52058">
    <property type="entry name" value="L domain-like"/>
    <property type="match status" value="1"/>
</dbReference>
<dbReference type="Pfam" id="PF13927">
    <property type="entry name" value="Ig_3"/>
    <property type="match status" value="1"/>
</dbReference>
<dbReference type="Ensembl" id="ENSOMET00000031750.1">
    <property type="protein sequence ID" value="ENSOMEP00000028294.1"/>
    <property type="gene ID" value="ENSOMEG00000011295.1"/>
</dbReference>
<feature type="chain" id="PRO_5017203118" evidence="14">
    <location>
        <begin position="23"/>
        <end position="1064"/>
    </location>
</feature>
<keyword evidence="10" id="KW-0325">Glycoprotein</keyword>
<reference evidence="16" key="1">
    <citation type="submission" date="2025-08" db="UniProtKB">
        <authorList>
            <consortium name="Ensembl"/>
        </authorList>
    </citation>
    <scope>IDENTIFICATION</scope>
</reference>
<proteinExistence type="predicted"/>
<dbReference type="FunFam" id="2.60.40.10:FF:000224">
    <property type="entry name" value="Leucine rich repeats and immunoglobulin like domains 3"/>
    <property type="match status" value="1"/>
</dbReference>
<evidence type="ECO:0000256" key="12">
    <source>
        <dbReference type="SAM" id="MobiDB-lite"/>
    </source>
</evidence>
<dbReference type="SUPFAM" id="SSF48726">
    <property type="entry name" value="Immunoglobulin"/>
    <property type="match status" value="3"/>
</dbReference>
<dbReference type="OMA" id="QVTMNHN"/>
<dbReference type="InterPro" id="IPR032675">
    <property type="entry name" value="LRR_dom_sf"/>
</dbReference>
<keyword evidence="11" id="KW-0393">Immunoglobulin domain</keyword>
<dbReference type="GO" id="GO:0005886">
    <property type="term" value="C:plasma membrane"/>
    <property type="evidence" value="ECO:0007669"/>
    <property type="project" value="UniProtKB-SubCell"/>
</dbReference>
<feature type="transmembrane region" description="Helical" evidence="13">
    <location>
        <begin position="758"/>
        <end position="785"/>
    </location>
</feature>
<dbReference type="SMART" id="SM00013">
    <property type="entry name" value="LRRNT"/>
    <property type="match status" value="1"/>
</dbReference>
<dbReference type="FunFam" id="2.60.40.10:FF:000150">
    <property type="entry name" value="Leucine rich repeats and immunoglobulin like domains 3"/>
    <property type="match status" value="1"/>
</dbReference>
<accession>A0A3B3DFN7</accession>
<name>A0A3B3DFN7_ORYME</name>
<dbReference type="InterPro" id="IPR003599">
    <property type="entry name" value="Ig_sub"/>
</dbReference>
<dbReference type="GeneTree" id="ENSGT00940000158791"/>
<feature type="domain" description="Ig-like" evidence="15">
    <location>
        <begin position="561"/>
        <end position="650"/>
    </location>
</feature>
<comment type="subcellular location">
    <subcellularLocation>
        <location evidence="1">Cell membrane</location>
        <topology evidence="1">Single-pass type I membrane protein</topology>
    </subcellularLocation>
</comment>
<dbReference type="AlphaFoldDB" id="A0A3B3DFN7"/>
<dbReference type="SMART" id="SM00365">
    <property type="entry name" value="LRR_SD22"/>
    <property type="match status" value="9"/>
</dbReference>
<evidence type="ECO:0000256" key="7">
    <source>
        <dbReference type="ARBA" id="ARBA00022989"/>
    </source>
</evidence>